<dbReference type="Proteomes" id="UP001501570">
    <property type="component" value="Unassembled WGS sequence"/>
</dbReference>
<keyword evidence="2" id="KW-1185">Reference proteome</keyword>
<evidence type="ECO:0000313" key="2">
    <source>
        <dbReference type="Proteomes" id="UP001501570"/>
    </source>
</evidence>
<evidence type="ECO:0000313" key="1">
    <source>
        <dbReference type="EMBL" id="GAA5201123.1"/>
    </source>
</evidence>
<sequence>MTGVEMEPAGDDDPMWEIRACPECGVVVLIAARPVPDDFDAEYAERLDAHRRRRHPSD</sequence>
<organism evidence="1 2">
    <name type="scientific">Rugosimonospora acidiphila</name>
    <dbReference type="NCBI Taxonomy" id="556531"/>
    <lineage>
        <taxon>Bacteria</taxon>
        <taxon>Bacillati</taxon>
        <taxon>Actinomycetota</taxon>
        <taxon>Actinomycetes</taxon>
        <taxon>Micromonosporales</taxon>
        <taxon>Micromonosporaceae</taxon>
        <taxon>Rugosimonospora</taxon>
    </lineage>
</organism>
<gene>
    <name evidence="1" type="ORF">GCM10023322_80490</name>
</gene>
<comment type="caution">
    <text evidence="1">The sequence shown here is derived from an EMBL/GenBank/DDBJ whole genome shotgun (WGS) entry which is preliminary data.</text>
</comment>
<dbReference type="EMBL" id="BAABJQ010000048">
    <property type="protein sequence ID" value="GAA5201123.1"/>
    <property type="molecule type" value="Genomic_DNA"/>
</dbReference>
<protein>
    <submittedName>
        <fullName evidence="1">Uncharacterized protein</fullName>
    </submittedName>
</protein>
<reference evidence="2" key="1">
    <citation type="journal article" date="2019" name="Int. J. Syst. Evol. Microbiol.">
        <title>The Global Catalogue of Microorganisms (GCM) 10K type strain sequencing project: providing services to taxonomists for standard genome sequencing and annotation.</title>
        <authorList>
            <consortium name="The Broad Institute Genomics Platform"/>
            <consortium name="The Broad Institute Genome Sequencing Center for Infectious Disease"/>
            <person name="Wu L."/>
            <person name="Ma J."/>
        </authorList>
    </citation>
    <scope>NUCLEOTIDE SEQUENCE [LARGE SCALE GENOMIC DNA]</scope>
    <source>
        <strain evidence="2">JCM 18304</strain>
    </source>
</reference>
<name>A0ABP9STY6_9ACTN</name>
<proteinExistence type="predicted"/>
<accession>A0ABP9STY6</accession>
<dbReference type="RefSeq" id="WP_345638883.1">
    <property type="nucleotide sequence ID" value="NZ_BAABJQ010000048.1"/>
</dbReference>